<gene>
    <name evidence="22" type="ORF">ZIOFF_035481</name>
</gene>
<evidence type="ECO:0000256" key="11">
    <source>
        <dbReference type="ARBA" id="ARBA00022989"/>
    </source>
</evidence>
<dbReference type="Pfam" id="PF07714">
    <property type="entry name" value="PK_Tyr_Ser-Thr"/>
    <property type="match status" value="1"/>
</dbReference>
<dbReference type="CDD" id="cd00054">
    <property type="entry name" value="EGF_CA"/>
    <property type="match status" value="1"/>
</dbReference>
<dbReference type="FunFam" id="2.90.10.10:FF:000005">
    <property type="entry name" value="G-type lectin S-receptor-like serine/threonine-protein kinase"/>
    <property type="match status" value="1"/>
</dbReference>
<dbReference type="InterPro" id="IPR036426">
    <property type="entry name" value="Bulb-type_lectin_dom_sf"/>
</dbReference>
<feature type="domain" description="Protein kinase" evidence="19">
    <location>
        <begin position="497"/>
        <end position="783"/>
    </location>
</feature>
<comment type="catalytic activity">
    <reaction evidence="16">
        <text>L-seryl-[protein] + ATP = O-phospho-L-seryl-[protein] + ADP + H(+)</text>
        <dbReference type="Rhea" id="RHEA:17989"/>
        <dbReference type="Rhea" id="RHEA-COMP:9863"/>
        <dbReference type="Rhea" id="RHEA-COMP:11604"/>
        <dbReference type="ChEBI" id="CHEBI:15378"/>
        <dbReference type="ChEBI" id="CHEBI:29999"/>
        <dbReference type="ChEBI" id="CHEBI:30616"/>
        <dbReference type="ChEBI" id="CHEBI:83421"/>
        <dbReference type="ChEBI" id="CHEBI:456216"/>
        <dbReference type="EC" id="2.7.11.1"/>
    </reaction>
</comment>
<evidence type="ECO:0000256" key="3">
    <source>
        <dbReference type="ARBA" id="ARBA00022527"/>
    </source>
</evidence>
<comment type="subcellular location">
    <subcellularLocation>
        <location evidence="1">Cell membrane</location>
        <topology evidence="1">Single-pass type I membrane protein</topology>
    </subcellularLocation>
</comment>
<evidence type="ECO:0000256" key="16">
    <source>
        <dbReference type="PIRNR" id="PIRNR000641"/>
    </source>
</evidence>
<evidence type="ECO:0000256" key="18">
    <source>
        <dbReference type="SAM" id="SignalP"/>
    </source>
</evidence>
<keyword evidence="5 16" id="KW-0808">Transferase</keyword>
<dbReference type="Gene3D" id="2.90.10.10">
    <property type="entry name" value="Bulb-type lectin domain"/>
    <property type="match status" value="1"/>
</dbReference>
<reference evidence="22 23" key="1">
    <citation type="submission" date="2020-08" db="EMBL/GenBank/DDBJ databases">
        <title>Plant Genome Project.</title>
        <authorList>
            <person name="Zhang R.-G."/>
        </authorList>
    </citation>
    <scope>NUCLEOTIDE SEQUENCE [LARGE SCALE GENOMIC DNA]</scope>
    <source>
        <tissue evidence="22">Rhizome</tissue>
    </source>
</reference>
<evidence type="ECO:0000256" key="17">
    <source>
        <dbReference type="SAM" id="MobiDB-lite"/>
    </source>
</evidence>
<evidence type="ECO:0000256" key="6">
    <source>
        <dbReference type="ARBA" id="ARBA00022692"/>
    </source>
</evidence>
<comment type="similarity">
    <text evidence="16">Belongs to the protein kinase superfamily. Ser/Thr protein kinase family.</text>
</comment>
<evidence type="ECO:0000259" key="21">
    <source>
        <dbReference type="PROSITE" id="PS50948"/>
    </source>
</evidence>
<dbReference type="PANTHER" id="PTHR27002">
    <property type="entry name" value="RECEPTOR-LIKE SERINE/THREONINE-PROTEIN KINASE SD1-8"/>
    <property type="match status" value="1"/>
</dbReference>
<keyword evidence="10 16" id="KW-0067">ATP-binding</keyword>
<evidence type="ECO:0000256" key="2">
    <source>
        <dbReference type="ARBA" id="ARBA00022475"/>
    </source>
</evidence>
<dbReference type="EMBL" id="JACMSC010000010">
    <property type="protein sequence ID" value="KAG6503170.1"/>
    <property type="molecule type" value="Genomic_DNA"/>
</dbReference>
<dbReference type="PANTHER" id="PTHR27002:SF181">
    <property type="entry name" value="RECEPTOR-LIKE SERINE_THREONINE-PROTEIN KINASE"/>
    <property type="match status" value="1"/>
</dbReference>
<dbReference type="Pfam" id="PF08276">
    <property type="entry name" value="PAN_2"/>
    <property type="match status" value="1"/>
</dbReference>
<protein>
    <recommendedName>
        <fullName evidence="16">Receptor-like serine/threonine-protein kinase</fullName>
        <ecNumber evidence="16">2.7.11.1</ecNumber>
    </recommendedName>
</protein>
<dbReference type="SUPFAM" id="SSF51110">
    <property type="entry name" value="alpha-D-mannose-specific plant lectins"/>
    <property type="match status" value="1"/>
</dbReference>
<dbReference type="CDD" id="cd14066">
    <property type="entry name" value="STKc_IRAK"/>
    <property type="match status" value="1"/>
</dbReference>
<comment type="caution">
    <text evidence="22">The sequence shown here is derived from an EMBL/GenBank/DDBJ whole genome shotgun (WGS) entry which is preliminary data.</text>
</comment>
<dbReference type="FunFam" id="3.30.200.20:FF:000330">
    <property type="entry name" value="G-type lectin S-receptor-like serine/threonine-protein kinase At4g03230"/>
    <property type="match status" value="1"/>
</dbReference>
<sequence length="813" mass="90726">MAIGYLSAVVVLTLLVIPDHCHAKDILTAGDSLPDGQTLISAGETFELGFFSPGRSTNRYVGIWYYNFSTRTVLWVANRQDPVRDESGRLGIADDGNLVVLDGNQNVLWSTGLPPLSSNSSSTTTVQLLENGNLMVNDSGGVARWESFENPTDTYLPGMRIGLDLRTNVNQLLRSWKSEDDPAAGNFSMGVDPRRSTQIFIWEGTGPGVPRWRSGRWNGQVFTGIVDMISTYLYGFRLSDFLQEQKMYFYYNANDSLHRYVLKWNGTVEHLIRQDDTGVWSRYWEAPTTECETYNKCGRYGSCSDENTPICSCLRGFVPAVAEEWKRGNWSSGCVRRRALLCESDGSGNQGEDDGFWKIERVKLPDSSDWDNNANDEDGCRTACSRNCSCRAFAYVDGIGCLAWGVDLVDIQIFSSGGNNMYLRLASSELDRTAKEQNKRSRPAATATVPFDLGNDDGNRKQQVTRSFHILDESKDKQCEELPVLSFESIITSTSNFSKANLLGVGGFGPVYKGILPGGQEVAVKRLSRNSGQGHDEFKNEIILIAQLQHRNLVRILGCCIQGEEKILVYEYMPNRSLDVILFDPKRKRLLDWNSRYNIIEGVARGLLYLHRDSRLRIIHRDLKASNILLDSEMSPKISDFGMARMFGTDEKETNTQRVVGTFGYMSPEYAMQGVFSVKSDVYSFGVLLLEIICGMKNSSFMHQKSSLNLLGYAWKSWNEDNVMEFVDPTIRDSCSLTQVSKCVNVGLLCVQDRANDRPTMSSVMVMLEGGAAAISQPRRPTFVADIGGDTESSTDKLIGISSNNSITQLIGR</sequence>
<keyword evidence="7 18" id="KW-0732">Signal</keyword>
<dbReference type="PROSITE" id="PS50927">
    <property type="entry name" value="BULB_LECTIN"/>
    <property type="match status" value="1"/>
</dbReference>
<dbReference type="AlphaFoldDB" id="A0A8J5L743"/>
<feature type="region of interest" description="Disordered" evidence="17">
    <location>
        <begin position="434"/>
        <end position="456"/>
    </location>
</feature>
<dbReference type="Pfam" id="PF00954">
    <property type="entry name" value="S_locus_glycop"/>
    <property type="match status" value="1"/>
</dbReference>
<evidence type="ECO:0000256" key="1">
    <source>
        <dbReference type="ARBA" id="ARBA00004251"/>
    </source>
</evidence>
<evidence type="ECO:0000256" key="13">
    <source>
        <dbReference type="ARBA" id="ARBA00023157"/>
    </source>
</evidence>
<keyword evidence="11" id="KW-1133">Transmembrane helix</keyword>
<evidence type="ECO:0000256" key="12">
    <source>
        <dbReference type="ARBA" id="ARBA00023136"/>
    </source>
</evidence>
<dbReference type="EC" id="2.7.11.1" evidence="16"/>
<evidence type="ECO:0000256" key="7">
    <source>
        <dbReference type="ARBA" id="ARBA00022729"/>
    </source>
</evidence>
<dbReference type="InterPro" id="IPR024171">
    <property type="entry name" value="SRK-like_kinase"/>
</dbReference>
<dbReference type="GO" id="GO:0051707">
    <property type="term" value="P:response to other organism"/>
    <property type="evidence" value="ECO:0007669"/>
    <property type="project" value="UniProtKB-ARBA"/>
</dbReference>
<keyword evidence="9 16" id="KW-0418">Kinase</keyword>
<dbReference type="InterPro" id="IPR001480">
    <property type="entry name" value="Bulb-type_lectin_dom"/>
</dbReference>
<evidence type="ECO:0000256" key="8">
    <source>
        <dbReference type="ARBA" id="ARBA00022741"/>
    </source>
</evidence>
<dbReference type="PIRSF" id="PIRSF000641">
    <property type="entry name" value="SRK"/>
    <property type="match status" value="1"/>
</dbReference>
<feature type="signal peptide" evidence="18">
    <location>
        <begin position="1"/>
        <end position="23"/>
    </location>
</feature>
<dbReference type="Gene3D" id="1.10.510.10">
    <property type="entry name" value="Transferase(Phosphotransferase) domain 1"/>
    <property type="match status" value="1"/>
</dbReference>
<dbReference type="SMART" id="SM00108">
    <property type="entry name" value="B_lectin"/>
    <property type="match status" value="1"/>
</dbReference>
<evidence type="ECO:0000256" key="15">
    <source>
        <dbReference type="ARBA" id="ARBA00023180"/>
    </source>
</evidence>
<dbReference type="InterPro" id="IPR011009">
    <property type="entry name" value="Kinase-like_dom_sf"/>
</dbReference>
<dbReference type="PROSITE" id="PS00108">
    <property type="entry name" value="PROTEIN_KINASE_ST"/>
    <property type="match status" value="1"/>
</dbReference>
<dbReference type="CDD" id="cd00028">
    <property type="entry name" value="B_lectin"/>
    <property type="match status" value="1"/>
</dbReference>
<dbReference type="GO" id="GO:0005886">
    <property type="term" value="C:plasma membrane"/>
    <property type="evidence" value="ECO:0007669"/>
    <property type="project" value="UniProtKB-SubCell"/>
</dbReference>
<keyword evidence="14" id="KW-0675">Receptor</keyword>
<dbReference type="GO" id="GO:0005524">
    <property type="term" value="F:ATP binding"/>
    <property type="evidence" value="ECO:0007669"/>
    <property type="project" value="UniProtKB-KW"/>
</dbReference>
<feature type="domain" description="Apple" evidence="21">
    <location>
        <begin position="342"/>
        <end position="426"/>
    </location>
</feature>
<keyword evidence="8 16" id="KW-0547">Nucleotide-binding</keyword>
<dbReference type="Pfam" id="PF01453">
    <property type="entry name" value="B_lectin"/>
    <property type="match status" value="1"/>
</dbReference>
<dbReference type="PROSITE" id="PS50011">
    <property type="entry name" value="PROTEIN_KINASE_DOM"/>
    <property type="match status" value="1"/>
</dbReference>
<evidence type="ECO:0000313" key="23">
    <source>
        <dbReference type="Proteomes" id="UP000734854"/>
    </source>
</evidence>
<evidence type="ECO:0000259" key="20">
    <source>
        <dbReference type="PROSITE" id="PS50927"/>
    </source>
</evidence>
<evidence type="ECO:0000256" key="14">
    <source>
        <dbReference type="ARBA" id="ARBA00023170"/>
    </source>
</evidence>
<dbReference type="GO" id="GO:0004674">
    <property type="term" value="F:protein serine/threonine kinase activity"/>
    <property type="evidence" value="ECO:0007669"/>
    <property type="project" value="UniProtKB-KW"/>
</dbReference>
<dbReference type="Gene3D" id="3.30.200.20">
    <property type="entry name" value="Phosphorylase Kinase, domain 1"/>
    <property type="match status" value="1"/>
</dbReference>
<dbReference type="InterPro" id="IPR003609">
    <property type="entry name" value="Pan_app"/>
</dbReference>
<evidence type="ECO:0000259" key="19">
    <source>
        <dbReference type="PROSITE" id="PS50011"/>
    </source>
</evidence>
<dbReference type="SUPFAM" id="SSF56112">
    <property type="entry name" value="Protein kinase-like (PK-like)"/>
    <property type="match status" value="1"/>
</dbReference>
<dbReference type="InterPro" id="IPR000858">
    <property type="entry name" value="S_locus_glycoprot_dom"/>
</dbReference>
<keyword evidence="12" id="KW-0472">Membrane</keyword>
<evidence type="ECO:0000256" key="10">
    <source>
        <dbReference type="ARBA" id="ARBA00022840"/>
    </source>
</evidence>
<feature type="chain" id="PRO_5035164042" description="Receptor-like serine/threonine-protein kinase" evidence="18">
    <location>
        <begin position="24"/>
        <end position="813"/>
    </location>
</feature>
<dbReference type="SMART" id="SM00473">
    <property type="entry name" value="PAN_AP"/>
    <property type="match status" value="1"/>
</dbReference>
<organism evidence="22 23">
    <name type="scientific">Zingiber officinale</name>
    <name type="common">Ginger</name>
    <name type="synonym">Amomum zingiber</name>
    <dbReference type="NCBI Taxonomy" id="94328"/>
    <lineage>
        <taxon>Eukaryota</taxon>
        <taxon>Viridiplantae</taxon>
        <taxon>Streptophyta</taxon>
        <taxon>Embryophyta</taxon>
        <taxon>Tracheophyta</taxon>
        <taxon>Spermatophyta</taxon>
        <taxon>Magnoliopsida</taxon>
        <taxon>Liliopsida</taxon>
        <taxon>Zingiberales</taxon>
        <taxon>Zingiberaceae</taxon>
        <taxon>Zingiber</taxon>
    </lineage>
</organism>
<dbReference type="CDD" id="cd01098">
    <property type="entry name" value="PAN_AP_plant"/>
    <property type="match status" value="1"/>
</dbReference>
<evidence type="ECO:0000313" key="22">
    <source>
        <dbReference type="EMBL" id="KAG6503170.1"/>
    </source>
</evidence>
<dbReference type="InterPro" id="IPR001245">
    <property type="entry name" value="Ser-Thr/Tyr_kinase_cat_dom"/>
</dbReference>
<keyword evidence="4" id="KW-0245">EGF-like domain</keyword>
<keyword evidence="13" id="KW-1015">Disulfide bond</keyword>
<dbReference type="GO" id="GO:0048544">
    <property type="term" value="P:recognition of pollen"/>
    <property type="evidence" value="ECO:0007669"/>
    <property type="project" value="InterPro"/>
</dbReference>
<dbReference type="InterPro" id="IPR008271">
    <property type="entry name" value="Ser/Thr_kinase_AS"/>
</dbReference>
<feature type="domain" description="Bulb-type lectin" evidence="20">
    <location>
        <begin position="24"/>
        <end position="149"/>
    </location>
</feature>
<keyword evidence="3 16" id="KW-0723">Serine/threonine-protein kinase</keyword>
<keyword evidence="6" id="KW-0812">Transmembrane</keyword>
<keyword evidence="23" id="KW-1185">Reference proteome</keyword>
<evidence type="ECO:0000256" key="5">
    <source>
        <dbReference type="ARBA" id="ARBA00022679"/>
    </source>
</evidence>
<accession>A0A8J5L743</accession>
<keyword evidence="15" id="KW-0325">Glycoprotein</keyword>
<evidence type="ECO:0000256" key="4">
    <source>
        <dbReference type="ARBA" id="ARBA00022536"/>
    </source>
</evidence>
<keyword evidence="2" id="KW-1003">Cell membrane</keyword>
<name>A0A8J5L743_ZINOF</name>
<proteinExistence type="inferred from homology"/>
<dbReference type="PROSITE" id="PS50948">
    <property type="entry name" value="PAN"/>
    <property type="match status" value="1"/>
</dbReference>
<dbReference type="SMART" id="SM00220">
    <property type="entry name" value="S_TKc"/>
    <property type="match status" value="1"/>
</dbReference>
<evidence type="ECO:0000256" key="9">
    <source>
        <dbReference type="ARBA" id="ARBA00022777"/>
    </source>
</evidence>
<dbReference type="FunFam" id="1.10.510.10:FF:000060">
    <property type="entry name" value="G-type lectin S-receptor-like serine/threonine-protein kinase"/>
    <property type="match status" value="1"/>
</dbReference>
<comment type="catalytic activity">
    <reaction evidence="16">
        <text>L-threonyl-[protein] + ATP = O-phospho-L-threonyl-[protein] + ADP + H(+)</text>
        <dbReference type="Rhea" id="RHEA:46608"/>
        <dbReference type="Rhea" id="RHEA-COMP:11060"/>
        <dbReference type="Rhea" id="RHEA-COMP:11605"/>
        <dbReference type="ChEBI" id="CHEBI:15378"/>
        <dbReference type="ChEBI" id="CHEBI:30013"/>
        <dbReference type="ChEBI" id="CHEBI:30616"/>
        <dbReference type="ChEBI" id="CHEBI:61977"/>
        <dbReference type="ChEBI" id="CHEBI:456216"/>
        <dbReference type="EC" id="2.7.11.1"/>
    </reaction>
</comment>
<dbReference type="InterPro" id="IPR000719">
    <property type="entry name" value="Prot_kinase_dom"/>
</dbReference>
<dbReference type="Proteomes" id="UP000734854">
    <property type="component" value="Unassembled WGS sequence"/>
</dbReference>